<protein>
    <submittedName>
        <fullName evidence="1">Uncharacterized protein</fullName>
    </submittedName>
</protein>
<reference evidence="1 2" key="1">
    <citation type="submission" date="2024-01" db="EMBL/GenBank/DDBJ databases">
        <title>The complete chloroplast genome sequence of Lithospermum erythrorhizon: insights into the phylogenetic relationship among Boraginaceae species and the maternal lineages of purple gromwells.</title>
        <authorList>
            <person name="Okada T."/>
            <person name="Watanabe K."/>
        </authorList>
    </citation>
    <scope>NUCLEOTIDE SEQUENCE [LARGE SCALE GENOMIC DNA]</scope>
</reference>
<dbReference type="Proteomes" id="UP001454036">
    <property type="component" value="Unassembled WGS sequence"/>
</dbReference>
<dbReference type="AlphaFoldDB" id="A0AAV3P9X1"/>
<name>A0AAV3P9X1_LITER</name>
<proteinExistence type="predicted"/>
<keyword evidence="2" id="KW-1185">Reference proteome</keyword>
<dbReference type="EMBL" id="BAABME010000981">
    <property type="protein sequence ID" value="GAA0146772.1"/>
    <property type="molecule type" value="Genomic_DNA"/>
</dbReference>
<sequence>MMCSSVKSYKKDHEDSDEAWILWTTEIMHAVLLPLMVDVRNDAIAIPDHIREGDQLPLLVLNILVLHQSLFLARIQPT</sequence>
<accession>A0AAV3P9X1</accession>
<evidence type="ECO:0000313" key="2">
    <source>
        <dbReference type="Proteomes" id="UP001454036"/>
    </source>
</evidence>
<gene>
    <name evidence="1" type="ORF">LIER_06647</name>
</gene>
<evidence type="ECO:0000313" key="1">
    <source>
        <dbReference type="EMBL" id="GAA0146772.1"/>
    </source>
</evidence>
<organism evidence="1 2">
    <name type="scientific">Lithospermum erythrorhizon</name>
    <name type="common">Purple gromwell</name>
    <name type="synonym">Lithospermum officinale var. erythrorhizon</name>
    <dbReference type="NCBI Taxonomy" id="34254"/>
    <lineage>
        <taxon>Eukaryota</taxon>
        <taxon>Viridiplantae</taxon>
        <taxon>Streptophyta</taxon>
        <taxon>Embryophyta</taxon>
        <taxon>Tracheophyta</taxon>
        <taxon>Spermatophyta</taxon>
        <taxon>Magnoliopsida</taxon>
        <taxon>eudicotyledons</taxon>
        <taxon>Gunneridae</taxon>
        <taxon>Pentapetalae</taxon>
        <taxon>asterids</taxon>
        <taxon>lamiids</taxon>
        <taxon>Boraginales</taxon>
        <taxon>Boraginaceae</taxon>
        <taxon>Boraginoideae</taxon>
        <taxon>Lithospermeae</taxon>
        <taxon>Lithospermum</taxon>
    </lineage>
</organism>
<comment type="caution">
    <text evidence="1">The sequence shown here is derived from an EMBL/GenBank/DDBJ whole genome shotgun (WGS) entry which is preliminary data.</text>
</comment>